<dbReference type="Pfam" id="PF07963">
    <property type="entry name" value="N_methyl"/>
    <property type="match status" value="1"/>
</dbReference>
<evidence type="ECO:0000313" key="7">
    <source>
        <dbReference type="EMBL" id="QGT50729.1"/>
    </source>
</evidence>
<keyword evidence="2" id="KW-0488">Methylation</keyword>
<dbReference type="PROSITE" id="PS00409">
    <property type="entry name" value="PROKAR_NTER_METHYL"/>
    <property type="match status" value="1"/>
</dbReference>
<evidence type="ECO:0008006" key="8">
    <source>
        <dbReference type="Google" id="ProtNLM"/>
    </source>
</evidence>
<evidence type="ECO:0000256" key="5">
    <source>
        <dbReference type="ARBA" id="ARBA00023136"/>
    </source>
</evidence>
<dbReference type="PANTHER" id="PTHR30093:SF44">
    <property type="entry name" value="TYPE II SECRETION SYSTEM CORE PROTEIN G"/>
    <property type="match status" value="1"/>
</dbReference>
<sequence>MKGSTHCYLAGLFSKSSQAGFTLIELLVVVLIIGILAGVALPQYQKTVRKTRMMAELIPAMRKLKEAEEIYYLANSSYTSNFENLDITVPIAKDITIRYGWSYFLSNTFLIADIPAGVYGYADNMQILMGLDFVDNGRYKGVISCYGPDKQCKEVYAFLKGR</sequence>
<dbReference type="GO" id="GO:0015628">
    <property type="term" value="P:protein secretion by the type II secretion system"/>
    <property type="evidence" value="ECO:0007669"/>
    <property type="project" value="InterPro"/>
</dbReference>
<dbReference type="PRINTS" id="PR00813">
    <property type="entry name" value="BCTERIALGSPG"/>
</dbReference>
<dbReference type="InterPro" id="IPR000983">
    <property type="entry name" value="Bac_GSPG_pilin"/>
</dbReference>
<evidence type="ECO:0000256" key="4">
    <source>
        <dbReference type="ARBA" id="ARBA00022989"/>
    </source>
</evidence>
<name>A0A650ELU0_9BACT</name>
<dbReference type="PANTHER" id="PTHR30093">
    <property type="entry name" value="GENERAL SECRETION PATHWAY PROTEIN G"/>
    <property type="match status" value="1"/>
</dbReference>
<dbReference type="InterPro" id="IPR045584">
    <property type="entry name" value="Pilin-like"/>
</dbReference>
<keyword evidence="5 6" id="KW-0472">Membrane</keyword>
<evidence type="ECO:0000256" key="3">
    <source>
        <dbReference type="ARBA" id="ARBA00022692"/>
    </source>
</evidence>
<dbReference type="GO" id="GO:0016020">
    <property type="term" value="C:membrane"/>
    <property type="evidence" value="ECO:0007669"/>
    <property type="project" value="UniProtKB-SubCell"/>
</dbReference>
<gene>
    <name evidence="7" type="ORF">Elusimicrob1349_1990</name>
</gene>
<organism evidence="7">
    <name type="scientific">uncultured Elusimicrobia bacterium</name>
    <dbReference type="NCBI Taxonomy" id="699876"/>
    <lineage>
        <taxon>Bacteria</taxon>
        <taxon>Pseudomonadati</taxon>
        <taxon>Elusimicrobiota</taxon>
        <taxon>Elusimicrobia</taxon>
        <taxon>environmental samples</taxon>
    </lineage>
</organism>
<evidence type="ECO:0000256" key="1">
    <source>
        <dbReference type="ARBA" id="ARBA00004167"/>
    </source>
</evidence>
<dbReference type="InterPro" id="IPR012902">
    <property type="entry name" value="N_methyl_site"/>
</dbReference>
<dbReference type="Gene3D" id="3.30.700.10">
    <property type="entry name" value="Glycoprotein, Type 4 Pilin"/>
    <property type="match status" value="1"/>
</dbReference>
<dbReference type="NCBIfam" id="TIGR02532">
    <property type="entry name" value="IV_pilin_GFxxxE"/>
    <property type="match status" value="1"/>
</dbReference>
<dbReference type="EMBL" id="MN577571">
    <property type="protein sequence ID" value="QGT50729.1"/>
    <property type="molecule type" value="Genomic_DNA"/>
</dbReference>
<dbReference type="AlphaFoldDB" id="A0A650ELU0"/>
<feature type="transmembrane region" description="Helical" evidence="6">
    <location>
        <begin position="20"/>
        <end position="44"/>
    </location>
</feature>
<evidence type="ECO:0000256" key="6">
    <source>
        <dbReference type="SAM" id="Phobius"/>
    </source>
</evidence>
<keyword evidence="3 6" id="KW-0812">Transmembrane</keyword>
<reference evidence="7" key="1">
    <citation type="journal article" date="2020" name="J. ISSAAS">
        <title>Lactobacilli and other gastrointestinal microbiota of Peromyscus leucopus, reservoir host for agents of Lyme disease and other zoonoses in North America.</title>
        <authorList>
            <person name="Milovic A."/>
            <person name="Bassam K."/>
            <person name="Shao H."/>
            <person name="Chatzistamou I."/>
            <person name="Tufts D.M."/>
            <person name="Diuk-Wasser M."/>
            <person name="Barbour A.G."/>
        </authorList>
    </citation>
    <scope>NUCLEOTIDE SEQUENCE</scope>
    <source>
        <strain evidence="7">LL30</strain>
    </source>
</reference>
<comment type="subcellular location">
    <subcellularLocation>
        <location evidence="1">Membrane</location>
        <topology evidence="1">Single-pass membrane protein</topology>
    </subcellularLocation>
</comment>
<proteinExistence type="predicted"/>
<evidence type="ECO:0000256" key="2">
    <source>
        <dbReference type="ARBA" id="ARBA00022481"/>
    </source>
</evidence>
<accession>A0A650ELU0</accession>
<dbReference type="GO" id="GO:0015627">
    <property type="term" value="C:type II protein secretion system complex"/>
    <property type="evidence" value="ECO:0007669"/>
    <property type="project" value="InterPro"/>
</dbReference>
<keyword evidence="4 6" id="KW-1133">Transmembrane helix</keyword>
<protein>
    <recommendedName>
        <fullName evidence="8">Prepilin-type N-terminal cleavage/methylation domain-containing protein</fullName>
    </recommendedName>
</protein>
<dbReference type="SUPFAM" id="SSF54523">
    <property type="entry name" value="Pili subunits"/>
    <property type="match status" value="1"/>
</dbReference>